<dbReference type="AlphaFoldDB" id="A0AA87ZAS1"/>
<gene>
    <name evidence="1" type="ORF">TIFTF001_046456</name>
</gene>
<evidence type="ECO:0000313" key="1">
    <source>
        <dbReference type="EMBL" id="GMN30827.1"/>
    </source>
</evidence>
<proteinExistence type="predicted"/>
<keyword evidence="2" id="KW-1185">Reference proteome</keyword>
<dbReference type="Proteomes" id="UP001187192">
    <property type="component" value="Unassembled WGS sequence"/>
</dbReference>
<sequence>MSIYMSKQVKPFNVSSALLPLRLAADVVVLEADVMSGGSSSGGAETEAHSPQVDYGQSHMYPSSAIALLPTGGAKSVLQISNIMTKGYSCKTGQTIVVPLVTVELFGKSSGSSMVLALDGITPKHSQPYKLTTVQDSILNSKGFHPLTIRCAGVPNALDLRPNLHEQILQLRIQKHQPGLSFLQVGPRLQKLHDLLDSPVVRCPVPQYEKNRPWVLLYPLQLVPYRWTFEMATEQGLRSENKPKLRWSVCGGGDAGPSVYGGGSSETAAGGAMQWVQNLNFALNLVHKAQFPSYGQPRAAGGLRNPVVELVGAWAEWWSSIQPPESFDGVETDPTQVLTMVAFQSARNLTKHKPRK</sequence>
<name>A0AA87ZAS1_FICCA</name>
<accession>A0AA87ZAS1</accession>
<evidence type="ECO:0000313" key="2">
    <source>
        <dbReference type="Proteomes" id="UP001187192"/>
    </source>
</evidence>
<protein>
    <submittedName>
        <fullName evidence="1">Uncharacterized protein</fullName>
    </submittedName>
</protein>
<comment type="caution">
    <text evidence="1">The sequence shown here is derived from an EMBL/GenBank/DDBJ whole genome shotgun (WGS) entry which is preliminary data.</text>
</comment>
<dbReference type="EMBL" id="BTGU01004691">
    <property type="protein sequence ID" value="GMN30827.1"/>
    <property type="molecule type" value="Genomic_DNA"/>
</dbReference>
<organism evidence="1 2">
    <name type="scientific">Ficus carica</name>
    <name type="common">Common fig</name>
    <dbReference type="NCBI Taxonomy" id="3494"/>
    <lineage>
        <taxon>Eukaryota</taxon>
        <taxon>Viridiplantae</taxon>
        <taxon>Streptophyta</taxon>
        <taxon>Embryophyta</taxon>
        <taxon>Tracheophyta</taxon>
        <taxon>Spermatophyta</taxon>
        <taxon>Magnoliopsida</taxon>
        <taxon>eudicotyledons</taxon>
        <taxon>Gunneridae</taxon>
        <taxon>Pentapetalae</taxon>
        <taxon>rosids</taxon>
        <taxon>fabids</taxon>
        <taxon>Rosales</taxon>
        <taxon>Moraceae</taxon>
        <taxon>Ficeae</taxon>
        <taxon>Ficus</taxon>
    </lineage>
</organism>
<reference evidence="1" key="1">
    <citation type="submission" date="2023-07" db="EMBL/GenBank/DDBJ databases">
        <title>draft genome sequence of fig (Ficus carica).</title>
        <authorList>
            <person name="Takahashi T."/>
            <person name="Nishimura K."/>
        </authorList>
    </citation>
    <scope>NUCLEOTIDE SEQUENCE</scope>
</reference>